<dbReference type="Pfam" id="PF00067">
    <property type="entry name" value="p450"/>
    <property type="match status" value="1"/>
</dbReference>
<keyword evidence="11" id="KW-0472">Membrane</keyword>
<keyword evidence="7" id="KW-1133">Transmembrane helix</keyword>
<evidence type="ECO:0000256" key="9">
    <source>
        <dbReference type="ARBA" id="ARBA00023004"/>
    </source>
</evidence>
<keyword evidence="16" id="KW-1185">Reference proteome</keyword>
<dbReference type="GO" id="GO:0016705">
    <property type="term" value="F:oxidoreductase activity, acting on paired donors, with incorporation or reduction of molecular oxygen"/>
    <property type="evidence" value="ECO:0007669"/>
    <property type="project" value="InterPro"/>
</dbReference>
<dbReference type="GO" id="GO:0005506">
    <property type="term" value="F:iron ion binding"/>
    <property type="evidence" value="ECO:0007669"/>
    <property type="project" value="InterPro"/>
</dbReference>
<reference evidence="15 16" key="1">
    <citation type="submission" date="2023-11" db="EMBL/GenBank/DDBJ databases">
        <title>Dfirmibasis_genome.</title>
        <authorList>
            <person name="Edelbroek B."/>
            <person name="Kjellin J."/>
            <person name="Jerlstrom-Hultqvist J."/>
            <person name="Soderbom F."/>
        </authorList>
    </citation>
    <scope>NUCLEOTIDE SEQUENCE [LARGE SCALE GENOMIC DNA]</scope>
    <source>
        <strain evidence="15 16">TNS-C-14</strain>
    </source>
</reference>
<sequence length="502" mass="58363">MNLFSILFYLIACYLVLDFIKKNKRNKNEVPILSFALPIIGHLYKLGINPHRNLTKLVKNNGGIYSLWLGDIKTIIVTDPLINKEIMVNQFKNFCDRPKLKSFESFTGGGVNLIFIDYSQNWSEVRKIVSSSITKTKILSNYRDVIENQTKILINSMRNINEPFKIKKYLGEFSINIVLEIMFKQNKINNDVENNPIEKLTEPIQQVFLLLGTGNISDFIKIFRPLFRHEYRKLKNSSEKVFKFMEEIYDNHLIQFDPSNLRDLMDQFIQYEKTNFPNSTPIEKKINIIKGCMSFVFAGDDTVASTLEWVCLYLINNPIIQEKCYEEIISVFGNENKSFVSLKDRDKCQYLINVIKETLRIRPPLPLSVPRIATQDCKINGYFIKKGTQILSNTFGMSHLYVDQPDKFNPDRWLEYYNQKNQNIEQHNKYYNDLDRVSLPFSSGPRNCVGLSIAELNVFSVCSNIILNFQIKSIDGKQLDDTEVSGISIHPKQYSIKLIPRN</sequence>
<keyword evidence="5" id="KW-0812">Transmembrane</keyword>
<keyword evidence="8 13" id="KW-0560">Oxidoreductase</keyword>
<evidence type="ECO:0000256" key="1">
    <source>
        <dbReference type="ARBA" id="ARBA00001971"/>
    </source>
</evidence>
<keyword evidence="9 12" id="KW-0408">Iron</keyword>
<evidence type="ECO:0000256" key="5">
    <source>
        <dbReference type="ARBA" id="ARBA00022692"/>
    </source>
</evidence>
<comment type="caution">
    <text evidence="15">The sequence shown here is derived from an EMBL/GenBank/DDBJ whole genome shotgun (WGS) entry which is preliminary data.</text>
</comment>
<evidence type="ECO:0000256" key="2">
    <source>
        <dbReference type="ARBA" id="ARBA00004167"/>
    </source>
</evidence>
<comment type="subcellular location">
    <subcellularLocation>
        <location evidence="2">Membrane</location>
        <topology evidence="2">Single-pass membrane protein</topology>
    </subcellularLocation>
</comment>
<evidence type="ECO:0000256" key="10">
    <source>
        <dbReference type="ARBA" id="ARBA00023033"/>
    </source>
</evidence>
<evidence type="ECO:0000256" key="14">
    <source>
        <dbReference type="SAM" id="SignalP"/>
    </source>
</evidence>
<feature type="chain" id="PRO_5042984440" description="Cytochrome P450" evidence="14">
    <location>
        <begin position="19"/>
        <end position="502"/>
    </location>
</feature>
<organism evidence="15 16">
    <name type="scientific">Dictyostelium firmibasis</name>
    <dbReference type="NCBI Taxonomy" id="79012"/>
    <lineage>
        <taxon>Eukaryota</taxon>
        <taxon>Amoebozoa</taxon>
        <taxon>Evosea</taxon>
        <taxon>Eumycetozoa</taxon>
        <taxon>Dictyostelia</taxon>
        <taxon>Dictyosteliales</taxon>
        <taxon>Dictyosteliaceae</taxon>
        <taxon>Dictyostelium</taxon>
    </lineage>
</organism>
<dbReference type="CDD" id="cd20617">
    <property type="entry name" value="CYP1_2-like"/>
    <property type="match status" value="1"/>
</dbReference>
<name>A0AAN7TSR6_9MYCE</name>
<evidence type="ECO:0000256" key="4">
    <source>
        <dbReference type="ARBA" id="ARBA00022617"/>
    </source>
</evidence>
<dbReference type="InterPro" id="IPR002401">
    <property type="entry name" value="Cyt_P450_E_grp-I"/>
</dbReference>
<accession>A0AAN7TSR6</accession>
<evidence type="ECO:0000256" key="11">
    <source>
        <dbReference type="ARBA" id="ARBA00023136"/>
    </source>
</evidence>
<dbReference type="PRINTS" id="PR00385">
    <property type="entry name" value="P450"/>
</dbReference>
<dbReference type="PRINTS" id="PR00463">
    <property type="entry name" value="EP450I"/>
</dbReference>
<dbReference type="Proteomes" id="UP001344447">
    <property type="component" value="Unassembled WGS sequence"/>
</dbReference>
<comment type="similarity">
    <text evidence="3 13">Belongs to the cytochrome P450 family.</text>
</comment>
<evidence type="ECO:0000313" key="15">
    <source>
        <dbReference type="EMBL" id="KAK5575112.1"/>
    </source>
</evidence>
<gene>
    <name evidence="15" type="ORF">RB653_010368</name>
</gene>
<comment type="cofactor">
    <cofactor evidence="1 12">
        <name>heme</name>
        <dbReference type="ChEBI" id="CHEBI:30413"/>
    </cofactor>
</comment>
<dbReference type="PANTHER" id="PTHR24303:SF31">
    <property type="entry name" value="CYTOCHROME P450 307A1-RELATED"/>
    <property type="match status" value="1"/>
</dbReference>
<dbReference type="Gene3D" id="1.10.630.10">
    <property type="entry name" value="Cytochrome P450"/>
    <property type="match status" value="1"/>
</dbReference>
<evidence type="ECO:0000256" key="8">
    <source>
        <dbReference type="ARBA" id="ARBA00023002"/>
    </source>
</evidence>
<evidence type="ECO:0000256" key="6">
    <source>
        <dbReference type="ARBA" id="ARBA00022723"/>
    </source>
</evidence>
<dbReference type="InterPro" id="IPR001128">
    <property type="entry name" value="Cyt_P450"/>
</dbReference>
<dbReference type="AlphaFoldDB" id="A0AAN7TSR6"/>
<dbReference type="InterPro" id="IPR036396">
    <property type="entry name" value="Cyt_P450_sf"/>
</dbReference>
<keyword evidence="6 12" id="KW-0479">Metal-binding</keyword>
<evidence type="ECO:0000256" key="13">
    <source>
        <dbReference type="RuleBase" id="RU000461"/>
    </source>
</evidence>
<dbReference type="GO" id="GO:0004497">
    <property type="term" value="F:monooxygenase activity"/>
    <property type="evidence" value="ECO:0007669"/>
    <property type="project" value="UniProtKB-KW"/>
</dbReference>
<evidence type="ECO:0008006" key="17">
    <source>
        <dbReference type="Google" id="ProtNLM"/>
    </source>
</evidence>
<evidence type="ECO:0000256" key="3">
    <source>
        <dbReference type="ARBA" id="ARBA00010617"/>
    </source>
</evidence>
<keyword evidence="14" id="KW-0732">Signal</keyword>
<dbReference type="GO" id="GO:0016020">
    <property type="term" value="C:membrane"/>
    <property type="evidence" value="ECO:0007669"/>
    <property type="project" value="UniProtKB-SubCell"/>
</dbReference>
<dbReference type="PROSITE" id="PS00086">
    <property type="entry name" value="CYTOCHROME_P450"/>
    <property type="match status" value="1"/>
</dbReference>
<evidence type="ECO:0000313" key="16">
    <source>
        <dbReference type="Proteomes" id="UP001344447"/>
    </source>
</evidence>
<feature type="signal peptide" evidence="14">
    <location>
        <begin position="1"/>
        <end position="18"/>
    </location>
</feature>
<dbReference type="SUPFAM" id="SSF48264">
    <property type="entry name" value="Cytochrome P450"/>
    <property type="match status" value="1"/>
</dbReference>
<evidence type="ECO:0000256" key="7">
    <source>
        <dbReference type="ARBA" id="ARBA00022989"/>
    </source>
</evidence>
<feature type="binding site" description="axial binding residue" evidence="12">
    <location>
        <position position="448"/>
    </location>
    <ligand>
        <name>heme</name>
        <dbReference type="ChEBI" id="CHEBI:30413"/>
    </ligand>
    <ligandPart>
        <name>Fe</name>
        <dbReference type="ChEBI" id="CHEBI:18248"/>
    </ligandPart>
</feature>
<keyword evidence="4 12" id="KW-0349">Heme</keyword>
<proteinExistence type="inferred from homology"/>
<dbReference type="GO" id="GO:0020037">
    <property type="term" value="F:heme binding"/>
    <property type="evidence" value="ECO:0007669"/>
    <property type="project" value="InterPro"/>
</dbReference>
<dbReference type="InterPro" id="IPR017972">
    <property type="entry name" value="Cyt_P450_CS"/>
</dbReference>
<dbReference type="PANTHER" id="PTHR24303">
    <property type="entry name" value="HEME-BINDING MONOOXYGENASE FAMILY"/>
    <property type="match status" value="1"/>
</dbReference>
<keyword evidence="10 13" id="KW-0503">Monooxygenase</keyword>
<dbReference type="EMBL" id="JAVFKY010000006">
    <property type="protein sequence ID" value="KAK5575112.1"/>
    <property type="molecule type" value="Genomic_DNA"/>
</dbReference>
<evidence type="ECO:0000256" key="12">
    <source>
        <dbReference type="PIRSR" id="PIRSR602401-1"/>
    </source>
</evidence>
<protein>
    <recommendedName>
        <fullName evidence="17">Cytochrome P450</fullName>
    </recommendedName>
</protein>